<dbReference type="EMBL" id="JAHRIQ010072032">
    <property type="protein sequence ID" value="MEQ2244968.1"/>
    <property type="molecule type" value="Genomic_DNA"/>
</dbReference>
<dbReference type="Proteomes" id="UP001482620">
    <property type="component" value="Unassembled WGS sequence"/>
</dbReference>
<evidence type="ECO:0000313" key="2">
    <source>
        <dbReference type="EMBL" id="MEQ2244968.1"/>
    </source>
</evidence>
<evidence type="ECO:0000256" key="1">
    <source>
        <dbReference type="SAM" id="SignalP"/>
    </source>
</evidence>
<feature type="signal peptide" evidence="1">
    <location>
        <begin position="1"/>
        <end position="31"/>
    </location>
</feature>
<reference evidence="2 3" key="1">
    <citation type="submission" date="2021-06" db="EMBL/GenBank/DDBJ databases">
        <authorList>
            <person name="Palmer J.M."/>
        </authorList>
    </citation>
    <scope>NUCLEOTIDE SEQUENCE [LARGE SCALE GENOMIC DNA]</scope>
    <source>
        <strain evidence="3">if_2019</strain>
        <tissue evidence="2">Muscle</tissue>
    </source>
</reference>
<protein>
    <submittedName>
        <fullName evidence="2">Uncharacterized protein</fullName>
    </submittedName>
</protein>
<proteinExistence type="predicted"/>
<name>A0ABV0UI93_9TELE</name>
<sequence length="120" mass="13599">MGVCSIRLHHGTHLISCIFSCLVCKWLKCEGCKCLFYIKCELGNVSGNRPGGLRGKLLTVTQTLHMFKLYFKFAQFIHKYPSRPQLQNLKTHKKTCKKQKQVGVPFGYVVAFKCLCGVAD</sequence>
<accession>A0ABV0UI93</accession>
<gene>
    <name evidence="2" type="ORF">ILYODFUR_022682</name>
</gene>
<feature type="chain" id="PRO_5045059508" evidence="1">
    <location>
        <begin position="32"/>
        <end position="120"/>
    </location>
</feature>
<evidence type="ECO:0000313" key="3">
    <source>
        <dbReference type="Proteomes" id="UP001482620"/>
    </source>
</evidence>
<organism evidence="2 3">
    <name type="scientific">Ilyodon furcidens</name>
    <name type="common">goldbreast splitfin</name>
    <dbReference type="NCBI Taxonomy" id="33524"/>
    <lineage>
        <taxon>Eukaryota</taxon>
        <taxon>Metazoa</taxon>
        <taxon>Chordata</taxon>
        <taxon>Craniata</taxon>
        <taxon>Vertebrata</taxon>
        <taxon>Euteleostomi</taxon>
        <taxon>Actinopterygii</taxon>
        <taxon>Neopterygii</taxon>
        <taxon>Teleostei</taxon>
        <taxon>Neoteleostei</taxon>
        <taxon>Acanthomorphata</taxon>
        <taxon>Ovalentaria</taxon>
        <taxon>Atherinomorphae</taxon>
        <taxon>Cyprinodontiformes</taxon>
        <taxon>Goodeidae</taxon>
        <taxon>Ilyodon</taxon>
    </lineage>
</organism>
<comment type="caution">
    <text evidence="2">The sequence shown here is derived from an EMBL/GenBank/DDBJ whole genome shotgun (WGS) entry which is preliminary data.</text>
</comment>
<keyword evidence="3" id="KW-1185">Reference proteome</keyword>
<keyword evidence="1" id="KW-0732">Signal</keyword>